<comment type="caution">
    <text evidence="6">The sequence shown here is derived from an EMBL/GenBank/DDBJ whole genome shotgun (WGS) entry which is preliminary data.</text>
</comment>
<dbReference type="AlphaFoldDB" id="A0AAD7E0K3"/>
<dbReference type="SUPFAM" id="SSF53098">
    <property type="entry name" value="Ribonuclease H-like"/>
    <property type="match status" value="1"/>
</dbReference>
<dbReference type="GO" id="GO:0005634">
    <property type="term" value="C:nucleus"/>
    <property type="evidence" value="ECO:0007669"/>
    <property type="project" value="UniProtKB-SubCell"/>
</dbReference>
<evidence type="ECO:0000256" key="4">
    <source>
        <dbReference type="ARBA" id="ARBA00022833"/>
    </source>
</evidence>
<dbReference type="InterPro" id="IPR052035">
    <property type="entry name" value="ZnF_BED_domain_contain"/>
</dbReference>
<dbReference type="Proteomes" id="UP001219525">
    <property type="component" value="Unassembled WGS sequence"/>
</dbReference>
<evidence type="ECO:0000256" key="1">
    <source>
        <dbReference type="ARBA" id="ARBA00004123"/>
    </source>
</evidence>
<dbReference type="GO" id="GO:0008270">
    <property type="term" value="F:zinc ion binding"/>
    <property type="evidence" value="ECO:0007669"/>
    <property type="project" value="UniProtKB-KW"/>
</dbReference>
<dbReference type="InterPro" id="IPR012337">
    <property type="entry name" value="RNaseH-like_sf"/>
</dbReference>
<reference evidence="6" key="1">
    <citation type="submission" date="2023-03" db="EMBL/GenBank/DDBJ databases">
        <title>Massive genome expansion in bonnet fungi (Mycena s.s.) driven by repeated elements and novel gene families across ecological guilds.</title>
        <authorList>
            <consortium name="Lawrence Berkeley National Laboratory"/>
            <person name="Harder C.B."/>
            <person name="Miyauchi S."/>
            <person name="Viragh M."/>
            <person name="Kuo A."/>
            <person name="Thoen E."/>
            <person name="Andreopoulos B."/>
            <person name="Lu D."/>
            <person name="Skrede I."/>
            <person name="Drula E."/>
            <person name="Henrissat B."/>
            <person name="Morin E."/>
            <person name="Kohler A."/>
            <person name="Barry K."/>
            <person name="LaButti K."/>
            <person name="Morin E."/>
            <person name="Salamov A."/>
            <person name="Lipzen A."/>
            <person name="Mereny Z."/>
            <person name="Hegedus B."/>
            <person name="Baldrian P."/>
            <person name="Stursova M."/>
            <person name="Weitz H."/>
            <person name="Taylor A."/>
            <person name="Grigoriev I.V."/>
            <person name="Nagy L.G."/>
            <person name="Martin F."/>
            <person name="Kauserud H."/>
        </authorList>
    </citation>
    <scope>NUCLEOTIDE SEQUENCE</scope>
    <source>
        <strain evidence="6">9144</strain>
    </source>
</reference>
<name>A0AAD7E0K3_9AGAR</name>
<protein>
    <submittedName>
        <fullName evidence="6">Uncharacterized protein</fullName>
    </submittedName>
</protein>
<dbReference type="PANTHER" id="PTHR46481">
    <property type="entry name" value="ZINC FINGER BED DOMAIN-CONTAINING PROTEIN 4"/>
    <property type="match status" value="1"/>
</dbReference>
<evidence type="ECO:0000256" key="3">
    <source>
        <dbReference type="ARBA" id="ARBA00022771"/>
    </source>
</evidence>
<evidence type="ECO:0000313" key="7">
    <source>
        <dbReference type="Proteomes" id="UP001219525"/>
    </source>
</evidence>
<evidence type="ECO:0000313" key="6">
    <source>
        <dbReference type="EMBL" id="KAJ7222638.1"/>
    </source>
</evidence>
<gene>
    <name evidence="6" type="ORF">GGX14DRAFT_352695</name>
</gene>
<dbReference type="EMBL" id="JARJCW010000007">
    <property type="protein sequence ID" value="KAJ7222638.1"/>
    <property type="molecule type" value="Genomic_DNA"/>
</dbReference>
<keyword evidence="3" id="KW-0863">Zinc-finger</keyword>
<proteinExistence type="predicted"/>
<dbReference type="PANTHER" id="PTHR46481:SF10">
    <property type="entry name" value="ZINC FINGER BED DOMAIN-CONTAINING PROTEIN 39"/>
    <property type="match status" value="1"/>
</dbReference>
<organism evidence="6 7">
    <name type="scientific">Mycena pura</name>
    <dbReference type="NCBI Taxonomy" id="153505"/>
    <lineage>
        <taxon>Eukaryota</taxon>
        <taxon>Fungi</taxon>
        <taxon>Dikarya</taxon>
        <taxon>Basidiomycota</taxon>
        <taxon>Agaricomycotina</taxon>
        <taxon>Agaricomycetes</taxon>
        <taxon>Agaricomycetidae</taxon>
        <taxon>Agaricales</taxon>
        <taxon>Marasmiineae</taxon>
        <taxon>Mycenaceae</taxon>
        <taxon>Mycena</taxon>
    </lineage>
</organism>
<evidence type="ECO:0000256" key="2">
    <source>
        <dbReference type="ARBA" id="ARBA00022723"/>
    </source>
</evidence>
<sequence>QLAFAIVHSTTIALPAWRKACKEKGKSPRLIPRDVRTRWNSLYDMLVVATEYKEVVNTVTGDRNLDLRKYDVSDAEWTILEDMVFTLKVFKDATILFSADSKSTIANVITTIDKIDDLITTTVVPTTARRRQRIVHVSIREALALAKKTMNKYYSATDESNVYRIAMGTHYVHLLLYLINNPSSSPEP</sequence>
<feature type="non-terminal residue" evidence="6">
    <location>
        <position position="1"/>
    </location>
</feature>
<keyword evidence="7" id="KW-1185">Reference proteome</keyword>
<keyword evidence="2" id="KW-0479">Metal-binding</keyword>
<keyword evidence="5" id="KW-0539">Nucleus</keyword>
<comment type="subcellular location">
    <subcellularLocation>
        <location evidence="1">Nucleus</location>
    </subcellularLocation>
</comment>
<keyword evidence="4" id="KW-0862">Zinc</keyword>
<evidence type="ECO:0000256" key="5">
    <source>
        <dbReference type="ARBA" id="ARBA00023242"/>
    </source>
</evidence>
<accession>A0AAD7E0K3</accession>